<dbReference type="RefSeq" id="WP_188880726.1">
    <property type="nucleotide sequence ID" value="NZ_BMOY01000003.1"/>
</dbReference>
<organism evidence="2 3">
    <name type="scientific">Alicyclobacillus cellulosilyticus</name>
    <dbReference type="NCBI Taxonomy" id="1003997"/>
    <lineage>
        <taxon>Bacteria</taxon>
        <taxon>Bacillati</taxon>
        <taxon>Bacillota</taxon>
        <taxon>Bacilli</taxon>
        <taxon>Bacillales</taxon>
        <taxon>Alicyclobacillaceae</taxon>
        <taxon>Alicyclobacillus</taxon>
    </lineage>
</organism>
<protein>
    <submittedName>
        <fullName evidence="2">Multidrug ABC transporter permease</fullName>
    </submittedName>
</protein>
<dbReference type="AlphaFoldDB" id="A0A917K0R4"/>
<dbReference type="CDD" id="cd21807">
    <property type="entry name" value="ABC-2_lan_permease_MutE_EpiE-like"/>
    <property type="match status" value="1"/>
</dbReference>
<evidence type="ECO:0000313" key="3">
    <source>
        <dbReference type="Proteomes" id="UP000637695"/>
    </source>
</evidence>
<accession>A0A917K0R4</accession>
<name>A0A917K0R4_9BACL</name>
<keyword evidence="1" id="KW-0472">Membrane</keyword>
<evidence type="ECO:0000256" key="1">
    <source>
        <dbReference type="SAM" id="Phobius"/>
    </source>
</evidence>
<keyword evidence="1" id="KW-0812">Transmembrane</keyword>
<keyword evidence="3" id="KW-1185">Reference proteome</keyword>
<dbReference type="EMBL" id="BMOY01000003">
    <property type="protein sequence ID" value="GGI96579.1"/>
    <property type="molecule type" value="Genomic_DNA"/>
</dbReference>
<evidence type="ECO:0000313" key="2">
    <source>
        <dbReference type="EMBL" id="GGI96579.1"/>
    </source>
</evidence>
<gene>
    <name evidence="2" type="primary">spaE</name>
    <name evidence="2" type="ORF">GCM10010885_02880</name>
</gene>
<keyword evidence="1" id="KW-1133">Transmembrane helix</keyword>
<sequence length="257" mass="27813">MWCVVAAEWLKYRRTLTPWFVVGGPLLLALTACVLPLIAPTGRTWNLTLLTAFNWWVVLGVPLGSALIAALAASYERRAGAWRALRSRPLHPGRLYAAKYTVVAIHSAIAHALFSGFVVAIGGLIAWSRFWPLRGSIPWGNLVAGTMVCWASGLALLAVMLWCATAFPFSLTMAVGLIGTVSGVLTSETKAWVYVPWAWPVRALEPVFGFHANGLPLEKGSMFWNTGVIPIASGLGVVLAVAITALGAWWFSRTEVR</sequence>
<feature type="transmembrane region" description="Helical" evidence="1">
    <location>
        <begin position="96"/>
        <end position="127"/>
    </location>
</feature>
<reference evidence="2" key="2">
    <citation type="submission" date="2020-09" db="EMBL/GenBank/DDBJ databases">
        <authorList>
            <person name="Sun Q."/>
            <person name="Ohkuma M."/>
        </authorList>
    </citation>
    <scope>NUCLEOTIDE SEQUENCE</scope>
    <source>
        <strain evidence="2">JCM 18487</strain>
    </source>
</reference>
<dbReference type="Proteomes" id="UP000637695">
    <property type="component" value="Unassembled WGS sequence"/>
</dbReference>
<dbReference type="InterPro" id="IPR021205">
    <property type="entry name" value="Lanti_perm_SpaE/MutE/EpiE-like"/>
</dbReference>
<feature type="transmembrane region" description="Helical" evidence="1">
    <location>
        <begin position="19"/>
        <end position="41"/>
    </location>
</feature>
<comment type="caution">
    <text evidence="2">The sequence shown here is derived from an EMBL/GenBank/DDBJ whole genome shotgun (WGS) entry which is preliminary data.</text>
</comment>
<reference evidence="2" key="1">
    <citation type="journal article" date="2014" name="Int. J. Syst. Evol. Microbiol.">
        <title>Complete genome sequence of Corynebacterium casei LMG S-19264T (=DSM 44701T), isolated from a smear-ripened cheese.</title>
        <authorList>
            <consortium name="US DOE Joint Genome Institute (JGI-PGF)"/>
            <person name="Walter F."/>
            <person name="Albersmeier A."/>
            <person name="Kalinowski J."/>
            <person name="Ruckert C."/>
        </authorList>
    </citation>
    <scope>NUCLEOTIDE SEQUENCE</scope>
    <source>
        <strain evidence="2">JCM 18487</strain>
    </source>
</reference>
<feature type="transmembrane region" description="Helical" evidence="1">
    <location>
        <begin position="228"/>
        <end position="251"/>
    </location>
</feature>
<proteinExistence type="predicted"/>
<dbReference type="Pfam" id="PF12730">
    <property type="entry name" value="ABC2_membrane_4"/>
    <property type="match status" value="1"/>
</dbReference>
<dbReference type="NCBIfam" id="TIGR03732">
    <property type="entry name" value="lanti_perm_MutE"/>
    <property type="match status" value="1"/>
</dbReference>
<feature type="transmembrane region" description="Helical" evidence="1">
    <location>
        <begin position="53"/>
        <end position="75"/>
    </location>
</feature>
<feature type="transmembrane region" description="Helical" evidence="1">
    <location>
        <begin position="169"/>
        <end position="187"/>
    </location>
</feature>
<feature type="transmembrane region" description="Helical" evidence="1">
    <location>
        <begin position="139"/>
        <end position="162"/>
    </location>
</feature>